<reference evidence="2" key="3">
    <citation type="submission" date="2021-05" db="UniProtKB">
        <authorList>
            <consortium name="EnsemblPlants"/>
        </authorList>
    </citation>
    <scope>IDENTIFICATION</scope>
    <source>
        <strain evidence="2">cv. B73</strain>
    </source>
</reference>
<dbReference type="Proteomes" id="UP000007305">
    <property type="component" value="Chromosome 9"/>
</dbReference>
<keyword evidence="3" id="KW-1185">Reference proteome</keyword>
<reference evidence="2" key="2">
    <citation type="submission" date="2019-07" db="EMBL/GenBank/DDBJ databases">
        <authorList>
            <person name="Seetharam A."/>
            <person name="Woodhouse M."/>
            <person name="Cannon E."/>
        </authorList>
    </citation>
    <scope>NUCLEOTIDE SEQUENCE [LARGE SCALE GENOMIC DNA]</scope>
    <source>
        <strain evidence="2">cv. B73</strain>
    </source>
</reference>
<protein>
    <submittedName>
        <fullName evidence="2">Uncharacterized protein</fullName>
    </submittedName>
</protein>
<feature type="compositionally biased region" description="Low complexity" evidence="1">
    <location>
        <begin position="327"/>
        <end position="345"/>
    </location>
</feature>
<proteinExistence type="predicted"/>
<feature type="compositionally biased region" description="Low complexity" evidence="1">
    <location>
        <begin position="142"/>
        <end position="168"/>
    </location>
</feature>
<feature type="compositionally biased region" description="Basic residues" evidence="1">
    <location>
        <begin position="211"/>
        <end position="222"/>
    </location>
</feature>
<evidence type="ECO:0000313" key="2">
    <source>
        <dbReference type="EnsemblPlants" id="Zm00001eb395530_P002"/>
    </source>
</evidence>
<name>A0A804RAF1_MAIZE</name>
<evidence type="ECO:0000256" key="1">
    <source>
        <dbReference type="SAM" id="MobiDB-lite"/>
    </source>
</evidence>
<feature type="region of interest" description="Disordered" evidence="1">
    <location>
        <begin position="301"/>
        <end position="430"/>
    </location>
</feature>
<feature type="compositionally biased region" description="Low complexity" evidence="1">
    <location>
        <begin position="33"/>
        <end position="45"/>
    </location>
</feature>
<reference evidence="3" key="1">
    <citation type="journal article" date="2009" name="Science">
        <title>The B73 maize genome: complexity, diversity, and dynamics.</title>
        <authorList>
            <person name="Schnable P.S."/>
            <person name="Ware D."/>
            <person name="Fulton R.S."/>
            <person name="Stein J.C."/>
            <person name="Wei F."/>
            <person name="Pasternak S."/>
            <person name="Liang C."/>
            <person name="Zhang J."/>
            <person name="Fulton L."/>
            <person name="Graves T.A."/>
            <person name="Minx P."/>
            <person name="Reily A.D."/>
            <person name="Courtney L."/>
            <person name="Kruchowski S.S."/>
            <person name="Tomlinson C."/>
            <person name="Strong C."/>
            <person name="Delehaunty K."/>
            <person name="Fronick C."/>
            <person name="Courtney B."/>
            <person name="Rock S.M."/>
            <person name="Belter E."/>
            <person name="Du F."/>
            <person name="Kim K."/>
            <person name="Abbott R.M."/>
            <person name="Cotton M."/>
            <person name="Levy A."/>
            <person name="Marchetto P."/>
            <person name="Ochoa K."/>
            <person name="Jackson S.M."/>
            <person name="Gillam B."/>
            <person name="Chen W."/>
            <person name="Yan L."/>
            <person name="Higginbotham J."/>
            <person name="Cardenas M."/>
            <person name="Waligorski J."/>
            <person name="Applebaum E."/>
            <person name="Phelps L."/>
            <person name="Falcone J."/>
            <person name="Kanchi K."/>
            <person name="Thane T."/>
            <person name="Scimone A."/>
            <person name="Thane N."/>
            <person name="Henke J."/>
            <person name="Wang T."/>
            <person name="Ruppert J."/>
            <person name="Shah N."/>
            <person name="Rotter K."/>
            <person name="Hodges J."/>
            <person name="Ingenthron E."/>
            <person name="Cordes M."/>
            <person name="Kohlberg S."/>
            <person name="Sgro J."/>
            <person name="Delgado B."/>
            <person name="Mead K."/>
            <person name="Chinwalla A."/>
            <person name="Leonard S."/>
            <person name="Crouse K."/>
            <person name="Collura K."/>
            <person name="Kudrna D."/>
            <person name="Currie J."/>
            <person name="He R."/>
            <person name="Angelova A."/>
            <person name="Rajasekar S."/>
            <person name="Mueller T."/>
            <person name="Lomeli R."/>
            <person name="Scara G."/>
            <person name="Ko A."/>
            <person name="Delaney K."/>
            <person name="Wissotski M."/>
            <person name="Lopez G."/>
            <person name="Campos D."/>
            <person name="Braidotti M."/>
            <person name="Ashley E."/>
            <person name="Golser W."/>
            <person name="Kim H."/>
            <person name="Lee S."/>
            <person name="Lin J."/>
            <person name="Dujmic Z."/>
            <person name="Kim W."/>
            <person name="Talag J."/>
            <person name="Zuccolo A."/>
            <person name="Fan C."/>
            <person name="Sebastian A."/>
            <person name="Kramer M."/>
            <person name="Spiegel L."/>
            <person name="Nascimento L."/>
            <person name="Zutavern T."/>
            <person name="Miller B."/>
            <person name="Ambroise C."/>
            <person name="Muller S."/>
            <person name="Spooner W."/>
            <person name="Narechania A."/>
            <person name="Ren L."/>
            <person name="Wei S."/>
            <person name="Kumari S."/>
            <person name="Faga B."/>
            <person name="Levy M.J."/>
            <person name="McMahan L."/>
            <person name="Van Buren P."/>
            <person name="Vaughn M.W."/>
            <person name="Ying K."/>
            <person name="Yeh C.-T."/>
            <person name="Emrich S.J."/>
            <person name="Jia Y."/>
            <person name="Kalyanaraman A."/>
            <person name="Hsia A.-P."/>
            <person name="Barbazuk W.B."/>
            <person name="Baucom R.S."/>
            <person name="Brutnell T.P."/>
            <person name="Carpita N.C."/>
            <person name="Chaparro C."/>
            <person name="Chia J.-M."/>
            <person name="Deragon J.-M."/>
            <person name="Estill J.C."/>
            <person name="Fu Y."/>
            <person name="Jeddeloh J.A."/>
            <person name="Han Y."/>
            <person name="Lee H."/>
            <person name="Li P."/>
            <person name="Lisch D.R."/>
            <person name="Liu S."/>
            <person name="Liu Z."/>
            <person name="Nagel D.H."/>
            <person name="McCann M.C."/>
            <person name="SanMiguel P."/>
            <person name="Myers A.M."/>
            <person name="Nettleton D."/>
            <person name="Nguyen J."/>
            <person name="Penning B.W."/>
            <person name="Ponnala L."/>
            <person name="Schneider K.L."/>
            <person name="Schwartz D.C."/>
            <person name="Sharma A."/>
            <person name="Soderlund C."/>
            <person name="Springer N.M."/>
            <person name="Sun Q."/>
            <person name="Wang H."/>
            <person name="Waterman M."/>
            <person name="Westerman R."/>
            <person name="Wolfgruber T.K."/>
            <person name="Yang L."/>
            <person name="Yu Y."/>
            <person name="Zhang L."/>
            <person name="Zhou S."/>
            <person name="Zhu Q."/>
            <person name="Bennetzen J.L."/>
            <person name="Dawe R.K."/>
            <person name="Jiang J."/>
            <person name="Jiang N."/>
            <person name="Presting G.G."/>
            <person name="Wessler S.R."/>
            <person name="Aluru S."/>
            <person name="Martienssen R.A."/>
            <person name="Clifton S.W."/>
            <person name="McCombie W.R."/>
            <person name="Wing R.A."/>
            <person name="Wilson R.K."/>
        </authorList>
    </citation>
    <scope>NUCLEOTIDE SEQUENCE [LARGE SCALE GENOMIC DNA]</scope>
    <source>
        <strain evidence="3">cv. B73</strain>
    </source>
</reference>
<feature type="region of interest" description="Disordered" evidence="1">
    <location>
        <begin position="29"/>
        <end position="281"/>
    </location>
</feature>
<organism evidence="2 3">
    <name type="scientific">Zea mays</name>
    <name type="common">Maize</name>
    <dbReference type="NCBI Taxonomy" id="4577"/>
    <lineage>
        <taxon>Eukaryota</taxon>
        <taxon>Viridiplantae</taxon>
        <taxon>Streptophyta</taxon>
        <taxon>Embryophyta</taxon>
        <taxon>Tracheophyta</taxon>
        <taxon>Spermatophyta</taxon>
        <taxon>Magnoliopsida</taxon>
        <taxon>Liliopsida</taxon>
        <taxon>Poales</taxon>
        <taxon>Poaceae</taxon>
        <taxon>PACMAD clade</taxon>
        <taxon>Panicoideae</taxon>
        <taxon>Andropogonodae</taxon>
        <taxon>Andropogoneae</taxon>
        <taxon>Tripsacinae</taxon>
        <taxon>Zea</taxon>
    </lineage>
</organism>
<feature type="compositionally biased region" description="Basic residues" evidence="1">
    <location>
        <begin position="381"/>
        <end position="414"/>
    </location>
</feature>
<dbReference type="InParanoid" id="A0A804RAF1"/>
<feature type="compositionally biased region" description="Gly residues" evidence="1">
    <location>
        <begin position="66"/>
        <end position="78"/>
    </location>
</feature>
<sequence>MDGLQQTVGLRLLRRRLYKRLRHAFTRHHHPLPTSATPFASSSASCELRQGSKPQAGQDAVQAPGLRGGPAPGGGGRGPLRPGARLPGAPHLQQGRRRAVAGALLRGVAPLQRAGPARGRRLPAHRPRHPRRRRRRRRAPRPRGGAAPARRALAPPQGRAARRAQALRALRRQVRGGGAQARAGAGAAAAPLAGPGAQELQQHPQPPHGAPRVRRRHRRRRRAQVEGRVRQHAAELRHPRRHQGGPGRRGSPRPHRRRRRRRGRGRRRRRRWQHPGVLLHQRRAEAARGLDHQLAHRRGYQALPPPRDRQGAPHAGAGRADGRQRAGHAQHGARAAEGVQGQAARRGGRRRQPHAGARLQHEAPLRAAAGAVGRHQDPRCHARGHQARRRGHRGHRRRRRQEGSRRVRRQRLRRASQGGRGRAQQASHLPARDERLLVSLANGHLSLLRTRVVCCSSKTPQRRRLRWF</sequence>
<feature type="compositionally biased region" description="Low complexity" evidence="1">
    <location>
        <begin position="79"/>
        <end position="93"/>
    </location>
</feature>
<evidence type="ECO:0000313" key="3">
    <source>
        <dbReference type="Proteomes" id="UP000007305"/>
    </source>
</evidence>
<feature type="compositionally biased region" description="Basic and acidic residues" evidence="1">
    <location>
        <begin position="223"/>
        <end position="237"/>
    </location>
</feature>
<feature type="compositionally biased region" description="Low complexity" evidence="1">
    <location>
        <begin position="100"/>
        <end position="117"/>
    </location>
</feature>
<dbReference type="AlphaFoldDB" id="A0A804RAF1"/>
<feature type="compositionally biased region" description="Low complexity" evidence="1">
    <location>
        <begin position="180"/>
        <end position="198"/>
    </location>
</feature>
<feature type="compositionally biased region" description="Basic residues" evidence="1">
    <location>
        <begin position="250"/>
        <end position="273"/>
    </location>
</feature>
<dbReference type="EnsemblPlants" id="Zm00001eb395530_T002">
    <property type="protein sequence ID" value="Zm00001eb395530_P002"/>
    <property type="gene ID" value="Zm00001eb395530"/>
</dbReference>
<accession>A0A804RAF1</accession>
<dbReference type="Gramene" id="Zm00001eb395530_T002">
    <property type="protein sequence ID" value="Zm00001eb395530_P002"/>
    <property type="gene ID" value="Zm00001eb395530"/>
</dbReference>
<feature type="compositionally biased region" description="Basic residues" evidence="1">
    <location>
        <begin position="118"/>
        <end position="141"/>
    </location>
</feature>